<gene>
    <name evidence="1" type="ORF">DFR74_111254</name>
</gene>
<comment type="caution">
    <text evidence="1">The sequence shown here is derived from an EMBL/GenBank/DDBJ whole genome shotgun (WGS) entry which is preliminary data.</text>
</comment>
<accession>A0A366DBW6</accession>
<protein>
    <submittedName>
        <fullName evidence="1">Uncharacterized protein</fullName>
    </submittedName>
</protein>
<reference evidence="1 2" key="1">
    <citation type="submission" date="2018-06" db="EMBL/GenBank/DDBJ databases">
        <title>Genomic Encyclopedia of Type Strains, Phase IV (KMG-IV): sequencing the most valuable type-strain genomes for metagenomic binning, comparative biology and taxonomic classification.</title>
        <authorList>
            <person name="Goeker M."/>
        </authorList>
    </citation>
    <scope>NUCLEOTIDE SEQUENCE [LARGE SCALE GENOMIC DNA]</scope>
    <source>
        <strain evidence="1 2">DSM 44599</strain>
    </source>
</reference>
<dbReference type="AlphaFoldDB" id="A0A366DBW6"/>
<evidence type="ECO:0000313" key="2">
    <source>
        <dbReference type="Proteomes" id="UP000252586"/>
    </source>
</evidence>
<proteinExistence type="predicted"/>
<keyword evidence="2" id="KW-1185">Reference proteome</keyword>
<dbReference type="Proteomes" id="UP000252586">
    <property type="component" value="Unassembled WGS sequence"/>
</dbReference>
<dbReference type="STRING" id="1210090.GCA_001613185_01409"/>
<dbReference type="EMBL" id="QNRE01000011">
    <property type="protein sequence ID" value="RBO87547.1"/>
    <property type="molecule type" value="Genomic_DNA"/>
</dbReference>
<sequence length="99" mass="10888">MPRMANGVEIGPADWERVLRALFGLTPAAATDLLVTAEARLAVRSADPESRAARCRHTYERLEAGLARDGKLTGSAVDRAARVFERERELSRQRERGAA</sequence>
<organism evidence="1 2">
    <name type="scientific">Nocardia puris</name>
    <dbReference type="NCBI Taxonomy" id="208602"/>
    <lineage>
        <taxon>Bacteria</taxon>
        <taxon>Bacillati</taxon>
        <taxon>Actinomycetota</taxon>
        <taxon>Actinomycetes</taxon>
        <taxon>Mycobacteriales</taxon>
        <taxon>Nocardiaceae</taxon>
        <taxon>Nocardia</taxon>
    </lineage>
</organism>
<evidence type="ECO:0000313" key="1">
    <source>
        <dbReference type="EMBL" id="RBO87547.1"/>
    </source>
</evidence>
<name>A0A366DBW6_9NOCA</name>